<evidence type="ECO:0008006" key="4">
    <source>
        <dbReference type="Google" id="ProtNLM"/>
    </source>
</evidence>
<organism evidence="2 3">
    <name type="scientific">Hamiltosporidium magnivora</name>
    <dbReference type="NCBI Taxonomy" id="148818"/>
    <lineage>
        <taxon>Eukaryota</taxon>
        <taxon>Fungi</taxon>
        <taxon>Fungi incertae sedis</taxon>
        <taxon>Microsporidia</taxon>
        <taxon>Dubosqiidae</taxon>
        <taxon>Hamiltosporidium</taxon>
    </lineage>
</organism>
<accession>A0A4Q9L964</accession>
<dbReference type="VEuPathDB" id="MicrosporidiaDB:CWI39_2119p0010"/>
<dbReference type="AlphaFoldDB" id="A0A4Q9L964"/>
<keyword evidence="3" id="KW-1185">Reference proteome</keyword>
<comment type="caution">
    <text evidence="2">The sequence shown here is derived from an EMBL/GenBank/DDBJ whole genome shotgun (WGS) entry which is preliminary data.</text>
</comment>
<dbReference type="VEuPathDB" id="MicrosporidiaDB:CWI36_0836p0030"/>
<dbReference type="Proteomes" id="UP000291404">
    <property type="component" value="Unassembled WGS sequence"/>
</dbReference>
<proteinExistence type="predicted"/>
<feature type="signal peptide" evidence="1">
    <location>
        <begin position="1"/>
        <end position="17"/>
    </location>
</feature>
<evidence type="ECO:0000313" key="2">
    <source>
        <dbReference type="EMBL" id="TBU03946.1"/>
    </source>
</evidence>
<dbReference type="EMBL" id="PITI01000836">
    <property type="protein sequence ID" value="TBU03946.1"/>
    <property type="molecule type" value="Genomic_DNA"/>
</dbReference>
<evidence type="ECO:0000313" key="3">
    <source>
        <dbReference type="Proteomes" id="UP000291404"/>
    </source>
</evidence>
<gene>
    <name evidence="2" type="ORF">CWI36_0836p0030</name>
</gene>
<feature type="chain" id="PRO_5020519044" description="F-box domain-containing protein" evidence="1">
    <location>
        <begin position="18"/>
        <end position="521"/>
    </location>
</feature>
<protein>
    <recommendedName>
        <fullName evidence="4">F-box domain-containing protein</fullName>
    </recommendedName>
</protein>
<evidence type="ECO:0000256" key="1">
    <source>
        <dbReference type="SAM" id="SignalP"/>
    </source>
</evidence>
<name>A0A4Q9L964_9MICR</name>
<reference evidence="2 3" key="1">
    <citation type="submission" date="2017-12" db="EMBL/GenBank/DDBJ databases">
        <authorList>
            <person name="Pombert J.-F."/>
            <person name="Haag K.L."/>
            <person name="Ebert D."/>
        </authorList>
    </citation>
    <scope>NUCLEOTIDE SEQUENCE [LARGE SCALE GENOMIC DNA]</scope>
    <source>
        <strain evidence="2">BE-OM-2</strain>
    </source>
</reference>
<sequence length="521" mass="62873">MNINFLLFFSFFCKFQATKYFWTQKDIDNDHEENPSNLKKETLFIKAVQHLLKENSTVVFHSNKLSDVYDFHCVGEMGMRILFEEIQNFVEKCTKKDIFTKSLEIFQNKQKTEIIINSFLIAYYISFLTLLESEIFNLIYKFKAFNSIKIVHNSISRFFKTKSSEYQNLIIDFVTENKIDLENIFQNKKSKKIIIELKKYDKLRNFIFSNVIEICIDLFFSYLTLFKDIKTFYTGCFGNNYTEFFLEKEKCNNFFVKNFEQILNKKNFNLKIFQLEKLESKCSDFKIISERFDFLKAFLRVKILKVEVNQHHACYSFISKSRISRPFFYTSNPGNYFLKETSKLFIKTLNLEIYRKHEINHYIFIDPENHLLYIFMLRLFKTFRTAEKFIISAGNSFTSKNLFLNDQIRNFLAENKLGCFFEIYMLKEILNFYREKSNYKFHLNLFLYKIPDEAFLVIFNSIIKDPELFTFRKRSNYFFRNLNFTKNYIFECLRFKILMILKNVELINLASSDIEVITNYS</sequence>
<keyword evidence="1" id="KW-0732">Signal</keyword>